<dbReference type="SMART" id="SM00822">
    <property type="entry name" value="PKS_KR"/>
    <property type="match status" value="1"/>
</dbReference>
<organism evidence="5 6">
    <name type="scientific">Thermoactinomyces mirandus</name>
    <dbReference type="NCBI Taxonomy" id="2756294"/>
    <lineage>
        <taxon>Bacteria</taxon>
        <taxon>Bacillati</taxon>
        <taxon>Bacillota</taxon>
        <taxon>Bacilli</taxon>
        <taxon>Bacillales</taxon>
        <taxon>Thermoactinomycetaceae</taxon>
        <taxon>Thermoactinomyces</taxon>
    </lineage>
</organism>
<dbReference type="InterPro" id="IPR036291">
    <property type="entry name" value="NAD(P)-bd_dom_sf"/>
</dbReference>
<dbReference type="FunFam" id="3.40.50.720:FF:000084">
    <property type="entry name" value="Short-chain dehydrogenase reductase"/>
    <property type="match status" value="1"/>
</dbReference>
<gene>
    <name evidence="5" type="ORF">H2C83_06370</name>
</gene>
<evidence type="ECO:0000256" key="1">
    <source>
        <dbReference type="ARBA" id="ARBA00006484"/>
    </source>
</evidence>
<comment type="similarity">
    <text evidence="1 3">Belongs to the short-chain dehydrogenases/reductases (SDR) family.</text>
</comment>
<dbReference type="PIRSF" id="PIRSF000126">
    <property type="entry name" value="11-beta-HSD1"/>
    <property type="match status" value="1"/>
</dbReference>
<dbReference type="RefSeq" id="WP_181738963.1">
    <property type="nucleotide sequence ID" value="NZ_JACEOL010000020.1"/>
</dbReference>
<dbReference type="Proteomes" id="UP000538292">
    <property type="component" value="Unassembled WGS sequence"/>
</dbReference>
<dbReference type="Pfam" id="PF00106">
    <property type="entry name" value="adh_short"/>
    <property type="match status" value="1"/>
</dbReference>
<evidence type="ECO:0000313" key="6">
    <source>
        <dbReference type="Proteomes" id="UP000538292"/>
    </source>
</evidence>
<dbReference type="PRINTS" id="PR00080">
    <property type="entry name" value="SDRFAMILY"/>
</dbReference>
<protein>
    <submittedName>
        <fullName evidence="5">SDR family oxidoreductase</fullName>
    </submittedName>
</protein>
<dbReference type="GO" id="GO:0016491">
    <property type="term" value="F:oxidoreductase activity"/>
    <property type="evidence" value="ECO:0007669"/>
    <property type="project" value="UniProtKB-KW"/>
</dbReference>
<comment type="caution">
    <text evidence="5">The sequence shown here is derived from an EMBL/GenBank/DDBJ whole genome shotgun (WGS) entry which is preliminary data.</text>
</comment>
<dbReference type="GO" id="GO:0008206">
    <property type="term" value="P:bile acid metabolic process"/>
    <property type="evidence" value="ECO:0007669"/>
    <property type="project" value="UniProtKB-ARBA"/>
</dbReference>
<dbReference type="InterPro" id="IPR020904">
    <property type="entry name" value="Sc_DH/Rdtase_CS"/>
</dbReference>
<proteinExistence type="inferred from homology"/>
<evidence type="ECO:0000259" key="4">
    <source>
        <dbReference type="SMART" id="SM00822"/>
    </source>
</evidence>
<dbReference type="GO" id="GO:0016020">
    <property type="term" value="C:membrane"/>
    <property type="evidence" value="ECO:0007669"/>
    <property type="project" value="TreeGrafter"/>
</dbReference>
<dbReference type="PROSITE" id="PS00061">
    <property type="entry name" value="ADH_SHORT"/>
    <property type="match status" value="1"/>
</dbReference>
<dbReference type="Gene3D" id="3.40.50.720">
    <property type="entry name" value="NAD(P)-binding Rossmann-like Domain"/>
    <property type="match status" value="1"/>
</dbReference>
<dbReference type="InterPro" id="IPR057326">
    <property type="entry name" value="KR_dom"/>
</dbReference>
<reference evidence="5 6" key="1">
    <citation type="submission" date="2020-07" db="EMBL/GenBank/DDBJ databases">
        <title>Thermoactinomyces phylogeny.</title>
        <authorList>
            <person name="Dunlap C."/>
        </authorList>
    </citation>
    <scope>NUCLEOTIDE SEQUENCE [LARGE SCALE GENOMIC DNA]</scope>
    <source>
        <strain evidence="5 6">AMNI-1</strain>
    </source>
</reference>
<feature type="domain" description="Ketoreductase" evidence="4">
    <location>
        <begin position="4"/>
        <end position="183"/>
    </location>
</feature>
<evidence type="ECO:0000256" key="3">
    <source>
        <dbReference type="RuleBase" id="RU000363"/>
    </source>
</evidence>
<evidence type="ECO:0000256" key="2">
    <source>
        <dbReference type="ARBA" id="ARBA00023002"/>
    </source>
</evidence>
<dbReference type="PRINTS" id="PR00081">
    <property type="entry name" value="GDHRDH"/>
</dbReference>
<dbReference type="SUPFAM" id="SSF51735">
    <property type="entry name" value="NAD(P)-binding Rossmann-fold domains"/>
    <property type="match status" value="1"/>
</dbReference>
<evidence type="ECO:0000313" key="5">
    <source>
        <dbReference type="EMBL" id="MBA4601947.1"/>
    </source>
</evidence>
<dbReference type="AlphaFoldDB" id="A0A7W1XRH3"/>
<dbReference type="PANTHER" id="PTHR44196">
    <property type="entry name" value="DEHYDROGENASE/REDUCTASE SDR FAMILY MEMBER 7B"/>
    <property type="match status" value="1"/>
</dbReference>
<dbReference type="PANTHER" id="PTHR44196:SF1">
    <property type="entry name" value="DEHYDROGENASE_REDUCTASE SDR FAMILY MEMBER 7B"/>
    <property type="match status" value="1"/>
</dbReference>
<dbReference type="InterPro" id="IPR002347">
    <property type="entry name" value="SDR_fam"/>
</dbReference>
<name>A0A7W1XRH3_9BACL</name>
<accession>A0A7W1XRH3</accession>
<keyword evidence="6" id="KW-1185">Reference proteome</keyword>
<keyword evidence="2" id="KW-0560">Oxidoreductase</keyword>
<sequence>MSEPIVLITGASSGIGEAIARKLAVAGYFPILTARNLARLHQLQQELNKGAVLSCDITREEDVKKLIDQIIQKFGRIDILINSAGYGRFGDALDISLEDYQGMMETNFLGTVRMIHHVLPHMLENGGGRIINISSMAGLTGIPNLAGYCATKFALIGFSESLRLEYSPAIQVGVLCPGPVRTPFFGEEDPNHHFPSLIARQMLDAEDVALETLKMIQRPRIVIIPKKLKWALKLRHWFPSLFLALTKQLYSRLNIKNRKSTFQHISKS</sequence>
<dbReference type="EMBL" id="JACEOL010000020">
    <property type="protein sequence ID" value="MBA4601947.1"/>
    <property type="molecule type" value="Genomic_DNA"/>
</dbReference>